<dbReference type="RefSeq" id="XP_040876248.1">
    <property type="nucleotide sequence ID" value="XM_041025249.1"/>
</dbReference>
<dbReference type="HOGENOM" id="CLU_022730_0_1_1"/>
<dbReference type="Proteomes" id="UP000030672">
    <property type="component" value="Unassembled WGS sequence"/>
</dbReference>
<accession>A0A074VER5</accession>
<organism evidence="2 3">
    <name type="scientific">Aureobasidium melanogenum (strain CBS 110374)</name>
    <name type="common">Aureobasidium pullulans var. melanogenum</name>
    <dbReference type="NCBI Taxonomy" id="1043003"/>
    <lineage>
        <taxon>Eukaryota</taxon>
        <taxon>Fungi</taxon>
        <taxon>Dikarya</taxon>
        <taxon>Ascomycota</taxon>
        <taxon>Pezizomycotina</taxon>
        <taxon>Dothideomycetes</taxon>
        <taxon>Dothideomycetidae</taxon>
        <taxon>Dothideales</taxon>
        <taxon>Saccotheciaceae</taxon>
        <taxon>Aureobasidium</taxon>
    </lineage>
</organism>
<dbReference type="PANTHER" id="PTHR13847:SF279">
    <property type="entry name" value="FAD DEPENDENT OXIDOREDUCTASE DOMAIN-CONTAINING PROTEIN-RELATED"/>
    <property type="match status" value="1"/>
</dbReference>
<sequence length="452" mass="49285">MHQAQGLPTVGGGTESFWRADLHELDDYRSTEQLPEQSDIVIIGAGYAGVATAYHLLEAGSKASITLLEARSACSGATGRNGGHLRPDLYGHIPTYIDRHGLEAGAEIAEFEAAHVTAIKNVVAKENIDCDFVITRTTDVWCNQDAADKAKATYDKMVAYGLKHMDDVHFVTGKDAEGISGIKHAKACATYTAGTIWPYKFIMTLLGILKDRGVNIQTHTPVNTISASSDGQWTVSTSRGNIKTPKVVHATNAYTKTLLPEYEKNIVPCKGICCHIAVPEGDVAPLVGNSYIIREQGDPSVLSYLIPRSDGGIIVGGSQAVFKPHREQWYNNTDDAELIEASKDYYTNYMQNNFRGWDNSKAEVKKIWTGVMGYSYDSNPHIGEVPGKPGQYILSGFNGHGMPVIWLSAEGVSDMIHKGMKFEETKVPRAFKTTQERMDKARAGPEGGDILA</sequence>
<dbReference type="PANTHER" id="PTHR13847">
    <property type="entry name" value="SARCOSINE DEHYDROGENASE-RELATED"/>
    <property type="match status" value="1"/>
</dbReference>
<protein>
    <submittedName>
        <fullName evidence="2">FAD dependent oxidoreductase superfamily</fullName>
    </submittedName>
</protein>
<dbReference type="EMBL" id="KL584849">
    <property type="protein sequence ID" value="KEQ59225.1"/>
    <property type="molecule type" value="Genomic_DNA"/>
</dbReference>
<dbReference type="Pfam" id="PF01266">
    <property type="entry name" value="DAO"/>
    <property type="match status" value="1"/>
</dbReference>
<keyword evidence="3" id="KW-1185">Reference proteome</keyword>
<dbReference type="AlphaFoldDB" id="A0A074VER5"/>
<proteinExistence type="predicted"/>
<dbReference type="SUPFAM" id="SSF51905">
    <property type="entry name" value="FAD/NAD(P)-binding domain"/>
    <property type="match status" value="1"/>
</dbReference>
<reference evidence="2 3" key="1">
    <citation type="journal article" date="2014" name="BMC Genomics">
        <title>Genome sequencing of four Aureobasidium pullulans varieties: biotechnological potential, stress tolerance, and description of new species.</title>
        <authorList>
            <person name="Gostin Ar C."/>
            <person name="Ohm R.A."/>
            <person name="Kogej T."/>
            <person name="Sonjak S."/>
            <person name="Turk M."/>
            <person name="Zajc J."/>
            <person name="Zalar P."/>
            <person name="Grube M."/>
            <person name="Sun H."/>
            <person name="Han J."/>
            <person name="Sharma A."/>
            <person name="Chiniquy J."/>
            <person name="Ngan C.Y."/>
            <person name="Lipzen A."/>
            <person name="Barry K."/>
            <person name="Grigoriev I.V."/>
            <person name="Gunde-Cimerman N."/>
        </authorList>
    </citation>
    <scope>NUCLEOTIDE SEQUENCE [LARGE SCALE GENOMIC DNA]</scope>
    <source>
        <strain evidence="2 3">CBS 110374</strain>
    </source>
</reference>
<dbReference type="GO" id="GO:0005737">
    <property type="term" value="C:cytoplasm"/>
    <property type="evidence" value="ECO:0007669"/>
    <property type="project" value="TreeGrafter"/>
</dbReference>
<evidence type="ECO:0000313" key="2">
    <source>
        <dbReference type="EMBL" id="KEQ59225.1"/>
    </source>
</evidence>
<evidence type="ECO:0000313" key="3">
    <source>
        <dbReference type="Proteomes" id="UP000030672"/>
    </source>
</evidence>
<dbReference type="GeneID" id="63918622"/>
<dbReference type="STRING" id="1043003.A0A074VER5"/>
<dbReference type="Gene3D" id="3.50.50.60">
    <property type="entry name" value="FAD/NAD(P)-binding domain"/>
    <property type="match status" value="1"/>
</dbReference>
<dbReference type="Gene3D" id="3.30.9.10">
    <property type="entry name" value="D-Amino Acid Oxidase, subunit A, domain 2"/>
    <property type="match status" value="1"/>
</dbReference>
<name>A0A074VER5_AURM1</name>
<dbReference type="InterPro" id="IPR006076">
    <property type="entry name" value="FAD-dep_OxRdtase"/>
</dbReference>
<feature type="domain" description="FAD dependent oxidoreductase" evidence="1">
    <location>
        <begin position="39"/>
        <end position="414"/>
    </location>
</feature>
<gene>
    <name evidence="2" type="ORF">M437DRAFT_69256</name>
</gene>
<evidence type="ECO:0000259" key="1">
    <source>
        <dbReference type="Pfam" id="PF01266"/>
    </source>
</evidence>
<dbReference type="InterPro" id="IPR036188">
    <property type="entry name" value="FAD/NAD-bd_sf"/>
</dbReference>